<organism evidence="1 2">
    <name type="scientific">Araneus ventricosus</name>
    <name type="common">Orbweaver spider</name>
    <name type="synonym">Epeira ventricosa</name>
    <dbReference type="NCBI Taxonomy" id="182803"/>
    <lineage>
        <taxon>Eukaryota</taxon>
        <taxon>Metazoa</taxon>
        <taxon>Ecdysozoa</taxon>
        <taxon>Arthropoda</taxon>
        <taxon>Chelicerata</taxon>
        <taxon>Arachnida</taxon>
        <taxon>Araneae</taxon>
        <taxon>Araneomorphae</taxon>
        <taxon>Entelegynae</taxon>
        <taxon>Araneoidea</taxon>
        <taxon>Araneidae</taxon>
        <taxon>Araneus</taxon>
    </lineage>
</organism>
<evidence type="ECO:0000313" key="1">
    <source>
        <dbReference type="EMBL" id="GBO22344.1"/>
    </source>
</evidence>
<protein>
    <submittedName>
        <fullName evidence="1">Uncharacterized protein</fullName>
    </submittedName>
</protein>
<accession>A0A4Y2VD82</accession>
<dbReference type="Proteomes" id="UP000499080">
    <property type="component" value="Unassembled WGS sequence"/>
</dbReference>
<comment type="caution">
    <text evidence="1">The sequence shown here is derived from an EMBL/GenBank/DDBJ whole genome shotgun (WGS) entry which is preliminary data.</text>
</comment>
<name>A0A4Y2VD82_ARAVE</name>
<reference evidence="1 2" key="1">
    <citation type="journal article" date="2019" name="Sci. Rep.">
        <title>Orb-weaving spider Araneus ventricosus genome elucidates the spidroin gene catalogue.</title>
        <authorList>
            <person name="Kono N."/>
            <person name="Nakamura H."/>
            <person name="Ohtoshi R."/>
            <person name="Moran D.A.P."/>
            <person name="Shinohara A."/>
            <person name="Yoshida Y."/>
            <person name="Fujiwara M."/>
            <person name="Mori M."/>
            <person name="Tomita M."/>
            <person name="Arakawa K."/>
        </authorList>
    </citation>
    <scope>NUCLEOTIDE SEQUENCE [LARGE SCALE GENOMIC DNA]</scope>
</reference>
<dbReference type="AlphaFoldDB" id="A0A4Y2VD82"/>
<gene>
    <name evidence="1" type="ORF">AVEN_207420_1</name>
</gene>
<dbReference type="EMBL" id="BGPR01045443">
    <property type="protein sequence ID" value="GBO22344.1"/>
    <property type="molecule type" value="Genomic_DNA"/>
</dbReference>
<sequence>MDCRGRLYKECSWITDASKKAGELSAIESAVIVVISDLLTVCVAKSDSTELLLPVSCCLFTLLICARSIVSCYPCYVFSCVFVNKPSFSIILGIGLFPPYTHRKIFVAISTFYHNFSPTPFNIGNAFSEICVHYPPGVSILHAGLPTVLHCYDTRTTPPPCGAKRSLISSPMP</sequence>
<evidence type="ECO:0000313" key="2">
    <source>
        <dbReference type="Proteomes" id="UP000499080"/>
    </source>
</evidence>
<proteinExistence type="predicted"/>
<keyword evidence="2" id="KW-1185">Reference proteome</keyword>